<dbReference type="OrthoDB" id="9890697at2"/>
<protein>
    <recommendedName>
        <fullName evidence="4">Type II secretion system protein J</fullName>
    </recommendedName>
</protein>
<organism evidence="2 3">
    <name type="scientific">Novipirellula herctigrandis</name>
    <dbReference type="NCBI Taxonomy" id="2527986"/>
    <lineage>
        <taxon>Bacteria</taxon>
        <taxon>Pseudomonadati</taxon>
        <taxon>Planctomycetota</taxon>
        <taxon>Planctomycetia</taxon>
        <taxon>Pirellulales</taxon>
        <taxon>Pirellulaceae</taxon>
        <taxon>Novipirellula</taxon>
    </lineage>
</organism>
<keyword evidence="1" id="KW-0472">Membrane</keyword>
<comment type="caution">
    <text evidence="2">The sequence shown here is derived from an EMBL/GenBank/DDBJ whole genome shotgun (WGS) entry which is preliminary data.</text>
</comment>
<dbReference type="RefSeq" id="WP_146399154.1">
    <property type="nucleotide sequence ID" value="NZ_SJPJ01000001.1"/>
</dbReference>
<keyword evidence="3" id="KW-1185">Reference proteome</keyword>
<evidence type="ECO:0000256" key="1">
    <source>
        <dbReference type="SAM" id="Phobius"/>
    </source>
</evidence>
<keyword evidence="1" id="KW-1133">Transmembrane helix</keyword>
<feature type="transmembrane region" description="Helical" evidence="1">
    <location>
        <begin position="24"/>
        <end position="45"/>
    </location>
</feature>
<gene>
    <name evidence="2" type="ORF">CA13_40370</name>
</gene>
<dbReference type="EMBL" id="SJPJ01000001">
    <property type="protein sequence ID" value="TWT82574.1"/>
    <property type="molecule type" value="Genomic_DNA"/>
</dbReference>
<dbReference type="AlphaFoldDB" id="A0A5C5Z5Q5"/>
<keyword evidence="1" id="KW-0812">Transmembrane</keyword>
<proteinExistence type="predicted"/>
<sequence length="233" mass="26392">MRVTFPWTKQVGHRAVRMFSRRSALTLIEMIVALVLSAVLMFVLISVTRQTLSLRDDAIRFAEQLQGNELLSDQLRRDIMLSRSISVLPDGFLLSGNVHRDTRALLSTQQPASVRYRVIRSFSHSKSIPAESSDDVRPSDKGVGWLFRDQWRVDPRTGQWLEVSREPVWRGVSAMLVSSNLIGALSEIEEAELLSGDNVSAATDQMPETVQVRILDENGHIVLNETIHHHWEL</sequence>
<accession>A0A5C5Z5Q5</accession>
<evidence type="ECO:0000313" key="3">
    <source>
        <dbReference type="Proteomes" id="UP000315010"/>
    </source>
</evidence>
<evidence type="ECO:0008006" key="4">
    <source>
        <dbReference type="Google" id="ProtNLM"/>
    </source>
</evidence>
<reference evidence="2 3" key="1">
    <citation type="submission" date="2019-02" db="EMBL/GenBank/DDBJ databases">
        <title>Deep-cultivation of Planctomycetes and their phenomic and genomic characterization uncovers novel biology.</title>
        <authorList>
            <person name="Wiegand S."/>
            <person name="Jogler M."/>
            <person name="Boedeker C."/>
            <person name="Pinto D."/>
            <person name="Vollmers J."/>
            <person name="Rivas-Marin E."/>
            <person name="Kohn T."/>
            <person name="Peeters S.H."/>
            <person name="Heuer A."/>
            <person name="Rast P."/>
            <person name="Oberbeckmann S."/>
            <person name="Bunk B."/>
            <person name="Jeske O."/>
            <person name="Meyerdierks A."/>
            <person name="Storesund J.E."/>
            <person name="Kallscheuer N."/>
            <person name="Luecker S."/>
            <person name="Lage O.M."/>
            <person name="Pohl T."/>
            <person name="Merkel B.J."/>
            <person name="Hornburger P."/>
            <person name="Mueller R.-W."/>
            <person name="Bruemmer F."/>
            <person name="Labrenz M."/>
            <person name="Spormann A.M."/>
            <person name="Op Den Camp H."/>
            <person name="Overmann J."/>
            <person name="Amann R."/>
            <person name="Jetten M.S.M."/>
            <person name="Mascher T."/>
            <person name="Medema M.H."/>
            <person name="Devos D.P."/>
            <person name="Kaster A.-K."/>
            <person name="Ovreas L."/>
            <person name="Rohde M."/>
            <person name="Galperin M.Y."/>
            <person name="Jogler C."/>
        </authorList>
    </citation>
    <scope>NUCLEOTIDE SEQUENCE [LARGE SCALE GENOMIC DNA]</scope>
    <source>
        <strain evidence="2 3">CA13</strain>
    </source>
</reference>
<name>A0A5C5Z5Q5_9BACT</name>
<evidence type="ECO:0000313" key="2">
    <source>
        <dbReference type="EMBL" id="TWT82574.1"/>
    </source>
</evidence>
<dbReference type="Proteomes" id="UP000315010">
    <property type="component" value="Unassembled WGS sequence"/>
</dbReference>